<keyword evidence="9 13" id="KW-0472">Membrane</keyword>
<evidence type="ECO:0000256" key="2">
    <source>
        <dbReference type="ARBA" id="ARBA00022448"/>
    </source>
</evidence>
<evidence type="ECO:0000256" key="3">
    <source>
        <dbReference type="ARBA" id="ARBA00022475"/>
    </source>
</evidence>
<dbReference type="GO" id="GO:0005886">
    <property type="term" value="C:plasma membrane"/>
    <property type="evidence" value="ECO:0007669"/>
    <property type="project" value="UniProtKB-SubCell"/>
</dbReference>
<dbReference type="InterPro" id="IPR005864">
    <property type="entry name" value="ATP_synth_F0_bsu_bac"/>
</dbReference>
<dbReference type="RefSeq" id="WP_078710886.1">
    <property type="nucleotide sequence ID" value="NZ_FUWY01000001.1"/>
</dbReference>
<keyword evidence="17" id="KW-1185">Reference proteome</keyword>
<dbReference type="OrthoDB" id="9788020at2"/>
<name>A0A1T4KB61_9FIRM</name>
<dbReference type="NCBIfam" id="TIGR01144">
    <property type="entry name" value="ATP_synt_b"/>
    <property type="match status" value="1"/>
</dbReference>
<evidence type="ECO:0000313" key="16">
    <source>
        <dbReference type="EMBL" id="SJZ39573.1"/>
    </source>
</evidence>
<dbReference type="GO" id="GO:0045259">
    <property type="term" value="C:proton-transporting ATP synthase complex"/>
    <property type="evidence" value="ECO:0007669"/>
    <property type="project" value="UniProtKB-KW"/>
</dbReference>
<accession>A0A1T4KB61</accession>
<keyword evidence="8 13" id="KW-0406">Ion transport</keyword>
<dbReference type="PANTHER" id="PTHR33445">
    <property type="entry name" value="ATP SYNTHASE SUBUNIT B', CHLOROPLASTIC"/>
    <property type="match status" value="1"/>
</dbReference>
<dbReference type="GO" id="GO:0046933">
    <property type="term" value="F:proton-transporting ATP synthase activity, rotational mechanism"/>
    <property type="evidence" value="ECO:0007669"/>
    <property type="project" value="UniProtKB-UniRule"/>
</dbReference>
<keyword evidence="3 13" id="KW-1003">Cell membrane</keyword>
<keyword evidence="5 13" id="KW-0812">Transmembrane</keyword>
<gene>
    <name evidence="13" type="primary">atpF</name>
    <name evidence="16" type="ORF">SAMN02745191_0448</name>
</gene>
<evidence type="ECO:0000256" key="7">
    <source>
        <dbReference type="ARBA" id="ARBA00022989"/>
    </source>
</evidence>
<evidence type="ECO:0000256" key="6">
    <source>
        <dbReference type="ARBA" id="ARBA00022781"/>
    </source>
</evidence>
<keyword evidence="7 13" id="KW-1133">Transmembrane helix</keyword>
<sequence>MMIDIDIAQQLFPNPLTMFIQLCATGVLFFFAYKFLWDPARALLAKRSDFVHTKLSEAERSLQEARSERQKAHDEVSNAYHKSQEIIAKAENEAKAVKEDILEQAKNEATSKLEKAREEIAIEKSQMREGMVDEMVTVAMLATEKLISEKVDSTYDQKTIENFVKEMSNHNGSIS</sequence>
<dbReference type="GO" id="GO:0046961">
    <property type="term" value="F:proton-transporting ATPase activity, rotational mechanism"/>
    <property type="evidence" value="ECO:0007669"/>
    <property type="project" value="TreeGrafter"/>
</dbReference>
<organism evidence="16 17">
    <name type="scientific">Anaerorhabdus furcosa</name>
    <dbReference type="NCBI Taxonomy" id="118967"/>
    <lineage>
        <taxon>Bacteria</taxon>
        <taxon>Bacillati</taxon>
        <taxon>Bacillota</taxon>
        <taxon>Erysipelotrichia</taxon>
        <taxon>Erysipelotrichales</taxon>
        <taxon>Erysipelotrichaceae</taxon>
        <taxon>Anaerorhabdus</taxon>
    </lineage>
</organism>
<dbReference type="InterPro" id="IPR050059">
    <property type="entry name" value="ATP_synthase_B_chain"/>
</dbReference>
<dbReference type="SUPFAM" id="SSF81573">
    <property type="entry name" value="F1F0 ATP synthase subunit B, membrane domain"/>
    <property type="match status" value="1"/>
</dbReference>
<dbReference type="HAMAP" id="MF_01398">
    <property type="entry name" value="ATP_synth_b_bprime"/>
    <property type="match status" value="1"/>
</dbReference>
<keyword evidence="2 13" id="KW-0813">Transport</keyword>
<evidence type="ECO:0000256" key="1">
    <source>
        <dbReference type="ARBA" id="ARBA00005513"/>
    </source>
</evidence>
<dbReference type="InterPro" id="IPR028987">
    <property type="entry name" value="ATP_synth_B-like_membr_sf"/>
</dbReference>
<dbReference type="STRING" id="118967.SAMN02745191_0448"/>
<evidence type="ECO:0000256" key="10">
    <source>
        <dbReference type="ARBA" id="ARBA00023310"/>
    </source>
</evidence>
<evidence type="ECO:0000256" key="5">
    <source>
        <dbReference type="ARBA" id="ARBA00022692"/>
    </source>
</evidence>
<reference evidence="17" key="1">
    <citation type="submission" date="2017-02" db="EMBL/GenBank/DDBJ databases">
        <authorList>
            <person name="Varghese N."/>
            <person name="Submissions S."/>
        </authorList>
    </citation>
    <scope>NUCLEOTIDE SEQUENCE [LARGE SCALE GENOMIC DNA]</scope>
    <source>
        <strain evidence="17">ATCC 25662</strain>
    </source>
</reference>
<evidence type="ECO:0000256" key="8">
    <source>
        <dbReference type="ARBA" id="ARBA00023065"/>
    </source>
</evidence>
<evidence type="ECO:0000256" key="12">
    <source>
        <dbReference type="ARBA" id="ARBA00037847"/>
    </source>
</evidence>
<evidence type="ECO:0000256" key="13">
    <source>
        <dbReference type="HAMAP-Rule" id="MF_01398"/>
    </source>
</evidence>
<evidence type="ECO:0000256" key="11">
    <source>
        <dbReference type="ARBA" id="ARBA00025198"/>
    </source>
</evidence>
<proteinExistence type="inferred from homology"/>
<dbReference type="EMBL" id="FUWY01000001">
    <property type="protein sequence ID" value="SJZ39573.1"/>
    <property type="molecule type" value="Genomic_DNA"/>
</dbReference>
<evidence type="ECO:0000256" key="4">
    <source>
        <dbReference type="ARBA" id="ARBA00022547"/>
    </source>
</evidence>
<dbReference type="Pfam" id="PF00430">
    <property type="entry name" value="ATP-synt_B"/>
    <property type="match status" value="1"/>
</dbReference>
<feature type="coiled-coil region" evidence="15">
    <location>
        <begin position="55"/>
        <end position="126"/>
    </location>
</feature>
<keyword evidence="4 13" id="KW-0138">CF(0)</keyword>
<dbReference type="CDD" id="cd06503">
    <property type="entry name" value="ATP-synt_Fo_b"/>
    <property type="match status" value="1"/>
</dbReference>
<comment type="function">
    <text evidence="11 13">F(1)F(0) ATP synthase produces ATP from ADP in the presence of a proton or sodium gradient. F-type ATPases consist of two structural domains, F(1) containing the extramembraneous catalytic core and F(0) containing the membrane proton channel, linked together by a central stalk and a peripheral stalk. During catalysis, ATP synthesis in the catalytic domain of F(1) is coupled via a rotary mechanism of the central stalk subunits to proton translocation.</text>
</comment>
<keyword evidence="6 13" id="KW-0375">Hydrogen ion transport</keyword>
<dbReference type="InterPro" id="IPR002146">
    <property type="entry name" value="ATP_synth_b/b'su_bac/chlpt"/>
</dbReference>
<evidence type="ECO:0000256" key="14">
    <source>
        <dbReference type="RuleBase" id="RU003848"/>
    </source>
</evidence>
<evidence type="ECO:0000256" key="15">
    <source>
        <dbReference type="SAM" id="Coils"/>
    </source>
</evidence>
<dbReference type="GO" id="GO:0012505">
    <property type="term" value="C:endomembrane system"/>
    <property type="evidence" value="ECO:0007669"/>
    <property type="project" value="UniProtKB-SubCell"/>
</dbReference>
<evidence type="ECO:0000313" key="17">
    <source>
        <dbReference type="Proteomes" id="UP000243297"/>
    </source>
</evidence>
<feature type="transmembrane region" description="Helical" evidence="13">
    <location>
        <begin position="18"/>
        <end position="37"/>
    </location>
</feature>
<keyword evidence="15" id="KW-0175">Coiled coil</keyword>
<dbReference type="AlphaFoldDB" id="A0A1T4KB61"/>
<comment type="similarity">
    <text evidence="1 13 14">Belongs to the ATPase B chain family.</text>
</comment>
<comment type="subunit">
    <text evidence="13">F-type ATPases have 2 components, F(1) - the catalytic core - and F(0) - the membrane proton channel. F(1) has five subunits: alpha(3), beta(3), gamma(1), delta(1), epsilon(1). F(0) has three main subunits: a(1), b(2) and c(10-14). The alpha and beta chains form an alternating ring which encloses part of the gamma chain. F(1) is attached to F(0) by a central stalk formed by the gamma and epsilon chains, while a peripheral stalk is formed by the delta and b chains.</text>
</comment>
<dbReference type="PANTHER" id="PTHR33445:SF1">
    <property type="entry name" value="ATP SYNTHASE SUBUNIT B"/>
    <property type="match status" value="1"/>
</dbReference>
<comment type="function">
    <text evidence="13">Component of the F(0) channel, it forms part of the peripheral stalk, linking F(1) to F(0).</text>
</comment>
<dbReference type="Proteomes" id="UP000243297">
    <property type="component" value="Unassembled WGS sequence"/>
</dbReference>
<evidence type="ECO:0000256" key="9">
    <source>
        <dbReference type="ARBA" id="ARBA00023136"/>
    </source>
</evidence>
<keyword evidence="10 13" id="KW-0066">ATP synthesis</keyword>
<protein>
    <recommendedName>
        <fullName evidence="13">ATP synthase subunit b</fullName>
    </recommendedName>
    <alternativeName>
        <fullName evidence="13">ATP synthase F(0) sector subunit b</fullName>
    </alternativeName>
    <alternativeName>
        <fullName evidence="13">ATPase subunit I</fullName>
    </alternativeName>
    <alternativeName>
        <fullName evidence="13">F-type ATPase subunit b</fullName>
        <shortName evidence="13">F-ATPase subunit b</shortName>
    </alternativeName>
</protein>
<comment type="subcellular location">
    <subcellularLocation>
        <location evidence="13">Cell membrane</location>
        <topology evidence="13">Single-pass membrane protein</topology>
    </subcellularLocation>
    <subcellularLocation>
        <location evidence="12">Endomembrane system</location>
        <topology evidence="12">Single-pass membrane protein</topology>
    </subcellularLocation>
</comment>